<sequence length="254" mass="28166">MPEEDRDWKGAMEEENVEIISCEAAEAIKRFREGDIDQIGDMTGKQLTESVETARKMMNKLTDAGASPSVDVEMVAQEASKPDLSYRIYSNAEATISQLQKRISRLEELVNSVPADPLQPGGSLSDIAQTISQKMALLEDDKASAADARLGSLLEKYKQVPESLQKLPDLHKWEPVFAALPAIVERLESLAPVHQVAARVAQNFLNLEKCQAAIQSQLDRSEATQNELQNAMNQNLKTTAENARNLTSRFEKLQ</sequence>
<dbReference type="EMBL" id="FN653040">
    <property type="protein sequence ID" value="CBY19372.1"/>
    <property type="molecule type" value="Genomic_DNA"/>
</dbReference>
<keyword evidence="3" id="KW-0963">Cytoplasm</keyword>
<evidence type="ECO:0000313" key="6">
    <source>
        <dbReference type="EMBL" id="CBY19372.1"/>
    </source>
</evidence>
<dbReference type="GO" id="GO:0007017">
    <property type="term" value="P:microtubule-based process"/>
    <property type="evidence" value="ECO:0007669"/>
    <property type="project" value="InterPro"/>
</dbReference>
<evidence type="ECO:0000256" key="1">
    <source>
        <dbReference type="ARBA" id="ARBA00004496"/>
    </source>
</evidence>
<keyword evidence="4" id="KW-0243">Dynein</keyword>
<dbReference type="InParanoid" id="E4XDY3"/>
<dbReference type="GO" id="GO:0030286">
    <property type="term" value="C:dynein complex"/>
    <property type="evidence" value="ECO:0007669"/>
    <property type="project" value="UniProtKB-KW"/>
</dbReference>
<dbReference type="AlphaFoldDB" id="E4XDY3"/>
<keyword evidence="7" id="KW-1185">Reference proteome</keyword>
<organism evidence="6">
    <name type="scientific">Oikopleura dioica</name>
    <name type="common">Tunicate</name>
    <dbReference type="NCBI Taxonomy" id="34765"/>
    <lineage>
        <taxon>Eukaryota</taxon>
        <taxon>Metazoa</taxon>
        <taxon>Chordata</taxon>
        <taxon>Tunicata</taxon>
        <taxon>Appendicularia</taxon>
        <taxon>Copelata</taxon>
        <taxon>Oikopleuridae</taxon>
        <taxon>Oikopleura</taxon>
    </lineage>
</organism>
<proteinExistence type="inferred from homology"/>
<accession>E4XDY3</accession>
<name>E4XDY3_OIKDI</name>
<dbReference type="GO" id="GO:0005737">
    <property type="term" value="C:cytoplasm"/>
    <property type="evidence" value="ECO:0007669"/>
    <property type="project" value="UniProtKB-SubCell"/>
</dbReference>
<protein>
    <recommendedName>
        <fullName evidence="8">Dynactin subunit 2</fullName>
    </recommendedName>
</protein>
<gene>
    <name evidence="6" type="ORF">GSOID_T00008382001</name>
</gene>
<comment type="similarity">
    <text evidence="2">Belongs to the dynactin subunit 2 family.</text>
</comment>
<dbReference type="GO" id="GO:0005869">
    <property type="term" value="C:dynactin complex"/>
    <property type="evidence" value="ECO:0007669"/>
    <property type="project" value="InterPro"/>
</dbReference>
<reference evidence="6" key="1">
    <citation type="journal article" date="2010" name="Science">
        <title>Plasticity of animal genome architecture unmasked by rapid evolution of a pelagic tunicate.</title>
        <authorList>
            <person name="Denoeud F."/>
            <person name="Henriet S."/>
            <person name="Mungpakdee S."/>
            <person name="Aury J.M."/>
            <person name="Da Silva C."/>
            <person name="Brinkmann H."/>
            <person name="Mikhaleva J."/>
            <person name="Olsen L.C."/>
            <person name="Jubin C."/>
            <person name="Canestro C."/>
            <person name="Bouquet J.M."/>
            <person name="Danks G."/>
            <person name="Poulain J."/>
            <person name="Campsteijn C."/>
            <person name="Adamski M."/>
            <person name="Cross I."/>
            <person name="Yadetie F."/>
            <person name="Muffato M."/>
            <person name="Louis A."/>
            <person name="Butcher S."/>
            <person name="Tsagkogeorga G."/>
            <person name="Konrad A."/>
            <person name="Singh S."/>
            <person name="Jensen M.F."/>
            <person name="Cong E.H."/>
            <person name="Eikeseth-Otteraa H."/>
            <person name="Noel B."/>
            <person name="Anthouard V."/>
            <person name="Porcel B.M."/>
            <person name="Kachouri-Lafond R."/>
            <person name="Nishino A."/>
            <person name="Ugolini M."/>
            <person name="Chourrout P."/>
            <person name="Nishida H."/>
            <person name="Aasland R."/>
            <person name="Huzurbazar S."/>
            <person name="Westhof E."/>
            <person name="Delsuc F."/>
            <person name="Lehrach H."/>
            <person name="Reinhardt R."/>
            <person name="Weissenbach J."/>
            <person name="Roy S.W."/>
            <person name="Artiguenave F."/>
            <person name="Postlethwait J.H."/>
            <person name="Manak J.R."/>
            <person name="Thompson E.M."/>
            <person name="Jaillon O."/>
            <person name="Du Pasquier L."/>
            <person name="Boudinot P."/>
            <person name="Liberles D.A."/>
            <person name="Volff J.N."/>
            <person name="Philippe H."/>
            <person name="Lenhard B."/>
            <person name="Roest Crollius H."/>
            <person name="Wincker P."/>
            <person name="Chourrout D."/>
        </authorList>
    </citation>
    <scope>NUCLEOTIDE SEQUENCE [LARGE SCALE GENOMIC DNA]</scope>
</reference>
<dbReference type="Proteomes" id="UP000001307">
    <property type="component" value="Unassembled WGS sequence"/>
</dbReference>
<dbReference type="PANTHER" id="PTHR15346">
    <property type="entry name" value="DYNACTIN SUBUNIT"/>
    <property type="match status" value="1"/>
</dbReference>
<keyword evidence="5" id="KW-0175">Coiled coil</keyword>
<evidence type="ECO:0000256" key="2">
    <source>
        <dbReference type="ARBA" id="ARBA00006176"/>
    </source>
</evidence>
<dbReference type="InterPro" id="IPR028133">
    <property type="entry name" value="Dynamitin"/>
</dbReference>
<evidence type="ECO:0000256" key="4">
    <source>
        <dbReference type="ARBA" id="ARBA00023017"/>
    </source>
</evidence>
<evidence type="ECO:0000313" key="7">
    <source>
        <dbReference type="Proteomes" id="UP000001307"/>
    </source>
</evidence>
<feature type="coiled-coil region" evidence="5">
    <location>
        <begin position="207"/>
        <end position="241"/>
    </location>
</feature>
<evidence type="ECO:0008006" key="8">
    <source>
        <dbReference type="Google" id="ProtNLM"/>
    </source>
</evidence>
<dbReference type="OrthoDB" id="4977at2759"/>
<dbReference type="Pfam" id="PF04912">
    <property type="entry name" value="Dynamitin"/>
    <property type="match status" value="1"/>
</dbReference>
<evidence type="ECO:0000256" key="5">
    <source>
        <dbReference type="SAM" id="Coils"/>
    </source>
</evidence>
<comment type="subcellular location">
    <subcellularLocation>
        <location evidence="1">Cytoplasm</location>
    </subcellularLocation>
</comment>
<evidence type="ECO:0000256" key="3">
    <source>
        <dbReference type="ARBA" id="ARBA00022490"/>
    </source>
</evidence>